<dbReference type="OrthoDB" id="10009301at2759"/>
<evidence type="ECO:0000313" key="4">
    <source>
        <dbReference type="EMBL" id="PIK55103.1"/>
    </source>
</evidence>
<dbReference type="InterPro" id="IPR000859">
    <property type="entry name" value="CUB_dom"/>
</dbReference>
<dbReference type="FunFam" id="2.60.120.290:FF:000013">
    <property type="entry name" value="Membrane frizzled-related protein"/>
    <property type="match status" value="1"/>
</dbReference>
<protein>
    <submittedName>
        <fullName evidence="4">Putative bone morphogenetic protein 1-like</fullName>
    </submittedName>
</protein>
<name>A0A2G8L4B2_STIJA</name>
<dbReference type="Proteomes" id="UP000230750">
    <property type="component" value="Unassembled WGS sequence"/>
</dbReference>
<dbReference type="STRING" id="307972.A0A2G8L4B2"/>
<dbReference type="AlphaFoldDB" id="A0A2G8L4B2"/>
<dbReference type="Pfam" id="PF00431">
    <property type="entry name" value="CUB"/>
    <property type="match status" value="1"/>
</dbReference>
<dbReference type="InterPro" id="IPR052129">
    <property type="entry name" value="Spermadhesin-Link_domain"/>
</dbReference>
<accession>A0A2G8L4B2</accession>
<comment type="caution">
    <text evidence="2">Lacks conserved residue(s) required for the propagation of feature annotation.</text>
</comment>
<evidence type="ECO:0000259" key="3">
    <source>
        <dbReference type="PROSITE" id="PS01180"/>
    </source>
</evidence>
<dbReference type="PROSITE" id="PS01180">
    <property type="entry name" value="CUB"/>
    <property type="match status" value="1"/>
</dbReference>
<comment type="caution">
    <text evidence="4">The sequence shown here is derived from an EMBL/GenBank/DDBJ whole genome shotgun (WGS) entry which is preliminary data.</text>
</comment>
<dbReference type="PANTHER" id="PTHR46908:SF8">
    <property type="entry name" value="C-TYPE LECTIN DOMAIN-CONTAINING PROTEIN"/>
    <property type="match status" value="1"/>
</dbReference>
<feature type="domain" description="CUB" evidence="3">
    <location>
        <begin position="1"/>
        <end position="101"/>
    </location>
</feature>
<dbReference type="EMBL" id="MRZV01000225">
    <property type="protein sequence ID" value="PIK55103.1"/>
    <property type="molecule type" value="Genomic_DNA"/>
</dbReference>
<sequence length="102" mass="11133">MSPNYPDEYDILLDCEYRIVVAPGTSIDLTFEDFSMEGGSSCQNDYLELYDVVSGVPVLLGVYCGTDAPPDTTSTENELRLVFHSDSSVGDNGFLANYVTNS</sequence>
<evidence type="ECO:0000313" key="5">
    <source>
        <dbReference type="Proteomes" id="UP000230750"/>
    </source>
</evidence>
<gene>
    <name evidence="4" type="ORF">BSL78_07998</name>
</gene>
<keyword evidence="5" id="KW-1185">Reference proteome</keyword>
<dbReference type="SMART" id="SM00042">
    <property type="entry name" value="CUB"/>
    <property type="match status" value="1"/>
</dbReference>
<dbReference type="CDD" id="cd00041">
    <property type="entry name" value="CUB"/>
    <property type="match status" value="1"/>
</dbReference>
<dbReference type="InterPro" id="IPR035914">
    <property type="entry name" value="Sperma_CUB_dom_sf"/>
</dbReference>
<dbReference type="PANTHER" id="PTHR46908">
    <property type="entry name" value="CUBILIN-LIKE PROTEIN"/>
    <property type="match status" value="1"/>
</dbReference>
<evidence type="ECO:0000256" key="1">
    <source>
        <dbReference type="ARBA" id="ARBA00023157"/>
    </source>
</evidence>
<reference evidence="4 5" key="1">
    <citation type="journal article" date="2017" name="PLoS Biol.">
        <title>The sea cucumber genome provides insights into morphological evolution and visceral regeneration.</title>
        <authorList>
            <person name="Zhang X."/>
            <person name="Sun L."/>
            <person name="Yuan J."/>
            <person name="Sun Y."/>
            <person name="Gao Y."/>
            <person name="Zhang L."/>
            <person name="Li S."/>
            <person name="Dai H."/>
            <person name="Hamel J.F."/>
            <person name="Liu C."/>
            <person name="Yu Y."/>
            <person name="Liu S."/>
            <person name="Lin W."/>
            <person name="Guo K."/>
            <person name="Jin S."/>
            <person name="Xu P."/>
            <person name="Storey K.B."/>
            <person name="Huan P."/>
            <person name="Zhang T."/>
            <person name="Zhou Y."/>
            <person name="Zhang J."/>
            <person name="Lin C."/>
            <person name="Li X."/>
            <person name="Xing L."/>
            <person name="Huo D."/>
            <person name="Sun M."/>
            <person name="Wang L."/>
            <person name="Mercier A."/>
            <person name="Li F."/>
            <person name="Yang H."/>
            <person name="Xiang J."/>
        </authorList>
    </citation>
    <scope>NUCLEOTIDE SEQUENCE [LARGE SCALE GENOMIC DNA]</scope>
    <source>
        <strain evidence="4">Shaxun</strain>
        <tissue evidence="4">Muscle</tissue>
    </source>
</reference>
<proteinExistence type="predicted"/>
<evidence type="ECO:0000256" key="2">
    <source>
        <dbReference type="PROSITE-ProRule" id="PRU00059"/>
    </source>
</evidence>
<organism evidence="4 5">
    <name type="scientific">Stichopus japonicus</name>
    <name type="common">Sea cucumber</name>
    <dbReference type="NCBI Taxonomy" id="307972"/>
    <lineage>
        <taxon>Eukaryota</taxon>
        <taxon>Metazoa</taxon>
        <taxon>Echinodermata</taxon>
        <taxon>Eleutherozoa</taxon>
        <taxon>Echinozoa</taxon>
        <taxon>Holothuroidea</taxon>
        <taxon>Aspidochirotacea</taxon>
        <taxon>Aspidochirotida</taxon>
        <taxon>Stichopodidae</taxon>
        <taxon>Apostichopus</taxon>
    </lineage>
</organism>
<dbReference type="SUPFAM" id="SSF49854">
    <property type="entry name" value="Spermadhesin, CUB domain"/>
    <property type="match status" value="1"/>
</dbReference>
<dbReference type="Gene3D" id="2.60.120.290">
    <property type="entry name" value="Spermadhesin, CUB domain"/>
    <property type="match status" value="1"/>
</dbReference>
<keyword evidence="1" id="KW-1015">Disulfide bond</keyword>